<evidence type="ECO:0000313" key="1">
    <source>
        <dbReference type="EMBL" id="GFY60909.1"/>
    </source>
</evidence>
<dbReference type="AlphaFoldDB" id="A0A8X6XWJ4"/>
<gene>
    <name evidence="1" type="ORF">TNIN_181301</name>
</gene>
<dbReference type="Proteomes" id="UP000886998">
    <property type="component" value="Unassembled WGS sequence"/>
</dbReference>
<dbReference type="OrthoDB" id="10497440at2759"/>
<reference evidence="1" key="1">
    <citation type="submission" date="2020-08" db="EMBL/GenBank/DDBJ databases">
        <title>Multicomponent nature underlies the extraordinary mechanical properties of spider dragline silk.</title>
        <authorList>
            <person name="Kono N."/>
            <person name="Nakamura H."/>
            <person name="Mori M."/>
            <person name="Yoshida Y."/>
            <person name="Ohtoshi R."/>
            <person name="Malay A.D."/>
            <person name="Moran D.A.P."/>
            <person name="Tomita M."/>
            <person name="Numata K."/>
            <person name="Arakawa K."/>
        </authorList>
    </citation>
    <scope>NUCLEOTIDE SEQUENCE</scope>
</reference>
<organism evidence="1 2">
    <name type="scientific">Trichonephila inaurata madagascariensis</name>
    <dbReference type="NCBI Taxonomy" id="2747483"/>
    <lineage>
        <taxon>Eukaryota</taxon>
        <taxon>Metazoa</taxon>
        <taxon>Ecdysozoa</taxon>
        <taxon>Arthropoda</taxon>
        <taxon>Chelicerata</taxon>
        <taxon>Arachnida</taxon>
        <taxon>Araneae</taxon>
        <taxon>Araneomorphae</taxon>
        <taxon>Entelegynae</taxon>
        <taxon>Araneoidea</taxon>
        <taxon>Nephilidae</taxon>
        <taxon>Trichonephila</taxon>
        <taxon>Trichonephila inaurata</taxon>
    </lineage>
</organism>
<dbReference type="EMBL" id="BMAV01013332">
    <property type="protein sequence ID" value="GFY60909.1"/>
    <property type="molecule type" value="Genomic_DNA"/>
</dbReference>
<name>A0A8X6XWJ4_9ARAC</name>
<keyword evidence="2" id="KW-1185">Reference proteome</keyword>
<sequence>MEAKRRLLLILRRTPFLIVPSGKNRLRDFQSDSTEREYPTAKAKLNELVESCQQRVVIATPSSLQSINRSSHPAAPLALRRLVAKLLTNQRKSSPDIF</sequence>
<comment type="caution">
    <text evidence="1">The sequence shown here is derived from an EMBL/GenBank/DDBJ whole genome shotgun (WGS) entry which is preliminary data.</text>
</comment>
<protein>
    <submittedName>
        <fullName evidence="1">Uncharacterized protein</fullName>
    </submittedName>
</protein>
<evidence type="ECO:0000313" key="2">
    <source>
        <dbReference type="Proteomes" id="UP000886998"/>
    </source>
</evidence>
<accession>A0A8X6XWJ4</accession>
<proteinExistence type="predicted"/>